<dbReference type="RefSeq" id="WP_024633649.1">
    <property type="nucleotide sequence ID" value="NZ_JABMCB010000119.1"/>
</dbReference>
<gene>
    <name evidence="1" type="ORF">HP552_01470</name>
</gene>
<comment type="caution">
    <text evidence="1">The sequence shown here is derived from an EMBL/GenBank/DDBJ whole genome shotgun (WGS) entry which is preliminary data.</text>
</comment>
<dbReference type="Proteomes" id="UP000526125">
    <property type="component" value="Unassembled WGS sequence"/>
</dbReference>
<reference evidence="1 2" key="1">
    <citation type="submission" date="2020-05" db="EMBL/GenBank/DDBJ databases">
        <title>Genome Sequencing of Type Strains.</title>
        <authorList>
            <person name="Lemaire J.F."/>
            <person name="Inderbitzin P."/>
            <person name="Gregorio O.A."/>
            <person name="Collins S.B."/>
            <person name="Wespe N."/>
            <person name="Knight-Connoni V."/>
        </authorList>
    </citation>
    <scope>NUCLEOTIDE SEQUENCE [LARGE SCALE GENOMIC DNA]</scope>
    <source>
        <strain evidence="1 2">LMG 21957</strain>
    </source>
</reference>
<evidence type="ECO:0000313" key="2">
    <source>
        <dbReference type="Proteomes" id="UP000526125"/>
    </source>
</evidence>
<keyword evidence="2" id="KW-1185">Reference proteome</keyword>
<evidence type="ECO:0008006" key="3">
    <source>
        <dbReference type="Google" id="ProtNLM"/>
    </source>
</evidence>
<dbReference type="AlphaFoldDB" id="A0A7Y6BS42"/>
<organism evidence="1 2">
    <name type="scientific">Paenibacillus xylanilyticus</name>
    <dbReference type="NCBI Taxonomy" id="248903"/>
    <lineage>
        <taxon>Bacteria</taxon>
        <taxon>Bacillati</taxon>
        <taxon>Bacillota</taxon>
        <taxon>Bacilli</taxon>
        <taxon>Bacillales</taxon>
        <taxon>Paenibacillaceae</taxon>
        <taxon>Paenibacillus</taxon>
    </lineage>
</organism>
<accession>A0A7Y6BS42</accession>
<protein>
    <recommendedName>
        <fullName evidence="3">Transcriptional regulator</fullName>
    </recommendedName>
</protein>
<sequence>MINLKYNGEHAEDQLDEYDDLLFSERTLSFFRSKLNDFAIDIFLLIAVTNKENKGFIKTRIDDYRDRRFFIDSALTVLEAQGFIKRGKVGTMAPYYLTNRGKQLLGLVIKERKNMSERKE</sequence>
<name>A0A7Y6BS42_9BACL</name>
<evidence type="ECO:0000313" key="1">
    <source>
        <dbReference type="EMBL" id="NUU73950.1"/>
    </source>
</evidence>
<dbReference type="EMBL" id="JABMCB010000119">
    <property type="protein sequence ID" value="NUU73950.1"/>
    <property type="molecule type" value="Genomic_DNA"/>
</dbReference>
<proteinExistence type="predicted"/>